<evidence type="ECO:0000313" key="2">
    <source>
        <dbReference type="Proteomes" id="UP001061958"/>
    </source>
</evidence>
<keyword evidence="2" id="KW-1185">Reference proteome</keyword>
<evidence type="ECO:0000313" key="1">
    <source>
        <dbReference type="EMBL" id="GJQ13933.1"/>
    </source>
</evidence>
<comment type="caution">
    <text evidence="1">The sequence shown here is derived from an EMBL/GenBank/DDBJ whole genome shotgun (WGS) entry which is preliminary data.</text>
</comment>
<organism evidence="1 2">
    <name type="scientific">Galdieria partita</name>
    <dbReference type="NCBI Taxonomy" id="83374"/>
    <lineage>
        <taxon>Eukaryota</taxon>
        <taxon>Rhodophyta</taxon>
        <taxon>Bangiophyceae</taxon>
        <taxon>Galdieriales</taxon>
        <taxon>Galdieriaceae</taxon>
        <taxon>Galdieria</taxon>
    </lineage>
</organism>
<reference evidence="1" key="1">
    <citation type="journal article" date="2022" name="Proc. Natl. Acad. Sci. U.S.A.">
        <title>Life cycle and functional genomics of the unicellular red alga Galdieria for elucidating algal and plant evolution and industrial use.</title>
        <authorList>
            <person name="Hirooka S."/>
            <person name="Itabashi T."/>
            <person name="Ichinose T.M."/>
            <person name="Onuma R."/>
            <person name="Fujiwara T."/>
            <person name="Yamashita S."/>
            <person name="Jong L.W."/>
            <person name="Tomita R."/>
            <person name="Iwane A.H."/>
            <person name="Miyagishima S.Y."/>
        </authorList>
    </citation>
    <scope>NUCLEOTIDE SEQUENCE</scope>
    <source>
        <strain evidence="1">NBRC 102759</strain>
    </source>
</reference>
<name>A0A9C7PZT6_9RHOD</name>
<dbReference type="EMBL" id="BQMJ01000049">
    <property type="protein sequence ID" value="GJQ13933.1"/>
    <property type="molecule type" value="Genomic_DNA"/>
</dbReference>
<sequence>MFVLFKQYKWPIGVTSSLVLLGTFCYHWRAKILSSYLSFTLGVPVRIQQCYFGRAFLKFVDVKLIAEQESPVVPSEALYIPELRIHIQKQPTGNQRLLNLELVKPRVNLVFQNVQMTDNNWRRLARLSKTKRRLKNSSSSTIQLGRIFLERGATLSVQSCPLQQKLMEDINLQEMYLDREEFNSFEGVVGFLERISAKSIIEGNTLTMSPAVKQALKDYAKDVIKQRWDTTKGKLNEKVEKWSKKLEESTKSFDEIWQHHSDTYKQWKEKGISTIGAWCNP</sequence>
<gene>
    <name evidence="1" type="ORF">GpartN1_g5724.t1</name>
</gene>
<protein>
    <submittedName>
        <fullName evidence="1">Uncharacterized protein</fullName>
    </submittedName>
</protein>
<dbReference type="OrthoDB" id="10450372at2759"/>
<dbReference type="AlphaFoldDB" id="A0A9C7PZT6"/>
<accession>A0A9C7PZT6</accession>
<dbReference type="Proteomes" id="UP001061958">
    <property type="component" value="Unassembled WGS sequence"/>
</dbReference>
<proteinExistence type="predicted"/>
<reference evidence="1" key="2">
    <citation type="submission" date="2022-01" db="EMBL/GenBank/DDBJ databases">
        <authorList>
            <person name="Hirooka S."/>
            <person name="Miyagishima S.Y."/>
        </authorList>
    </citation>
    <scope>NUCLEOTIDE SEQUENCE</scope>
    <source>
        <strain evidence="1">NBRC 102759</strain>
    </source>
</reference>